<dbReference type="Pfam" id="PF13559">
    <property type="entry name" value="DUF4129"/>
    <property type="match status" value="1"/>
</dbReference>
<feature type="domain" description="Protein-glutamine gamma-glutamyltransferase-like C-terminal" evidence="3">
    <location>
        <begin position="174"/>
        <end position="240"/>
    </location>
</feature>
<evidence type="ECO:0000256" key="2">
    <source>
        <dbReference type="SAM" id="SignalP"/>
    </source>
</evidence>
<keyword evidence="5" id="KW-1185">Reference proteome</keyword>
<proteinExistence type="predicted"/>
<reference evidence="4 5" key="1">
    <citation type="submission" date="2016-10" db="EMBL/GenBank/DDBJ databases">
        <authorList>
            <person name="de Groot N.N."/>
        </authorList>
    </citation>
    <scope>NUCLEOTIDE SEQUENCE [LARGE SCALE GENOMIC DNA]</scope>
    <source>
        <strain evidence="4 5">DSM 26130</strain>
    </source>
</reference>
<evidence type="ECO:0000256" key="1">
    <source>
        <dbReference type="SAM" id="Phobius"/>
    </source>
</evidence>
<evidence type="ECO:0000313" key="4">
    <source>
        <dbReference type="EMBL" id="SFD56479.1"/>
    </source>
</evidence>
<dbReference type="InterPro" id="IPR025403">
    <property type="entry name" value="TgpA-like_C"/>
</dbReference>
<feature type="signal peptide" evidence="2">
    <location>
        <begin position="1"/>
        <end position="30"/>
    </location>
</feature>
<dbReference type="Proteomes" id="UP000198598">
    <property type="component" value="Unassembled WGS sequence"/>
</dbReference>
<organism evidence="4 5">
    <name type="scientific">Spirosoma endophyticum</name>
    <dbReference type="NCBI Taxonomy" id="662367"/>
    <lineage>
        <taxon>Bacteria</taxon>
        <taxon>Pseudomonadati</taxon>
        <taxon>Bacteroidota</taxon>
        <taxon>Cytophagia</taxon>
        <taxon>Cytophagales</taxon>
        <taxon>Cytophagaceae</taxon>
        <taxon>Spirosoma</taxon>
    </lineage>
</organism>
<protein>
    <recommendedName>
        <fullName evidence="3">Protein-glutamine gamma-glutamyltransferase-like C-terminal domain-containing protein</fullName>
    </recommendedName>
</protein>
<keyword evidence="1" id="KW-0812">Transmembrane</keyword>
<dbReference type="RefSeq" id="WP_093828012.1">
    <property type="nucleotide sequence ID" value="NZ_FOLQ01000005.1"/>
</dbReference>
<feature type="chain" id="PRO_5011589129" description="Protein-glutamine gamma-glutamyltransferase-like C-terminal domain-containing protein" evidence="2">
    <location>
        <begin position="31"/>
        <end position="255"/>
    </location>
</feature>
<dbReference type="OrthoDB" id="5491447at2"/>
<dbReference type="EMBL" id="FOLQ01000005">
    <property type="protein sequence ID" value="SFD56479.1"/>
    <property type="molecule type" value="Genomic_DNA"/>
</dbReference>
<name>A0A1I1TD17_9BACT</name>
<accession>A0A1I1TD17</accession>
<dbReference type="STRING" id="662367.SAMN05216167_105426"/>
<keyword evidence="2" id="KW-0732">Signal</keyword>
<evidence type="ECO:0000313" key="5">
    <source>
        <dbReference type="Proteomes" id="UP000198598"/>
    </source>
</evidence>
<keyword evidence="1" id="KW-0472">Membrane</keyword>
<sequence length="255" mass="29453">MKAVSKLTFFVVAAQVATLLVCVYSLPVSAQMTAPQSQTVSTPDDRSALRVRYPNPDHLHKLQTDRDYQYNNDAPPSTNPIARFFNWLFRKISRFLASKAYQDVWQYVILAGIAGVSIYLLMKAEVLGYLFPKKAQSSDLDYATLEENIHEINFDSAIEDAISQRNFRLAVRLLYLQTLKRLTDSGQINYKPEKTNRQYVYELANSPLQSGFEILTRQFEFVWYGDFPVDETKFGQIRQQFQQFNSSRPAPIHDR</sequence>
<evidence type="ECO:0000259" key="3">
    <source>
        <dbReference type="Pfam" id="PF13559"/>
    </source>
</evidence>
<gene>
    <name evidence="4" type="ORF">SAMN05216167_105426</name>
</gene>
<dbReference type="AlphaFoldDB" id="A0A1I1TD17"/>
<feature type="transmembrane region" description="Helical" evidence="1">
    <location>
        <begin position="104"/>
        <end position="122"/>
    </location>
</feature>
<keyword evidence="1" id="KW-1133">Transmembrane helix</keyword>